<accession>A0AAD4DLE2</accession>
<dbReference type="PANTHER" id="PTHR12175:SF1">
    <property type="entry name" value="PITH DOMAIN-CONTAINING PROTEIN 1"/>
    <property type="match status" value="1"/>
</dbReference>
<dbReference type="PROSITE" id="PS51532">
    <property type="entry name" value="PITH"/>
    <property type="match status" value="1"/>
</dbReference>
<feature type="compositionally biased region" description="Basic residues" evidence="2">
    <location>
        <begin position="12"/>
        <end position="24"/>
    </location>
</feature>
<evidence type="ECO:0000313" key="4">
    <source>
        <dbReference type="EMBL" id="KAG0281179.1"/>
    </source>
</evidence>
<feature type="compositionally biased region" description="Basic and acidic residues" evidence="2">
    <location>
        <begin position="25"/>
        <end position="34"/>
    </location>
</feature>
<evidence type="ECO:0000256" key="2">
    <source>
        <dbReference type="SAM" id="MobiDB-lite"/>
    </source>
</evidence>
<dbReference type="Pfam" id="PF06201">
    <property type="entry name" value="PITH"/>
    <property type="match status" value="1"/>
</dbReference>
<evidence type="ECO:0000259" key="3">
    <source>
        <dbReference type="PROSITE" id="PS51532"/>
    </source>
</evidence>
<dbReference type="Gene3D" id="2.60.120.470">
    <property type="entry name" value="PITH domain"/>
    <property type="match status" value="1"/>
</dbReference>
<dbReference type="InterPro" id="IPR037047">
    <property type="entry name" value="PITH_dom_sf"/>
</dbReference>
<comment type="similarity">
    <text evidence="1">Belongs to the PITHD1 family.</text>
</comment>
<dbReference type="GO" id="GO:0005634">
    <property type="term" value="C:nucleus"/>
    <property type="evidence" value="ECO:0007669"/>
    <property type="project" value="TreeGrafter"/>
</dbReference>
<reference evidence="4" key="1">
    <citation type="journal article" date="2020" name="Fungal Divers.">
        <title>Resolving the Mortierellaceae phylogeny through synthesis of multi-gene phylogenetics and phylogenomics.</title>
        <authorList>
            <person name="Vandepol N."/>
            <person name="Liber J."/>
            <person name="Desiro A."/>
            <person name="Na H."/>
            <person name="Kennedy M."/>
            <person name="Barry K."/>
            <person name="Grigoriev I.V."/>
            <person name="Miller A.N."/>
            <person name="O'Donnell K."/>
            <person name="Stajich J.E."/>
            <person name="Bonito G."/>
        </authorList>
    </citation>
    <scope>NUCLEOTIDE SEQUENCE</scope>
    <source>
        <strain evidence="4">NRRL 28262</strain>
    </source>
</reference>
<feature type="compositionally biased region" description="Basic and acidic residues" evidence="2">
    <location>
        <begin position="1"/>
        <end position="11"/>
    </location>
</feature>
<dbReference type="AlphaFoldDB" id="A0AAD4DLE2"/>
<evidence type="ECO:0000313" key="5">
    <source>
        <dbReference type="Proteomes" id="UP001194580"/>
    </source>
</evidence>
<proteinExistence type="inferred from homology"/>
<gene>
    <name evidence="4" type="ORF">BGZ95_006232</name>
</gene>
<feature type="domain" description="PITH" evidence="3">
    <location>
        <begin position="33"/>
        <end position="207"/>
    </location>
</feature>
<organism evidence="4 5">
    <name type="scientific">Linnemannia exigua</name>
    <dbReference type="NCBI Taxonomy" id="604196"/>
    <lineage>
        <taxon>Eukaryota</taxon>
        <taxon>Fungi</taxon>
        <taxon>Fungi incertae sedis</taxon>
        <taxon>Mucoromycota</taxon>
        <taxon>Mortierellomycotina</taxon>
        <taxon>Mortierellomycetes</taxon>
        <taxon>Mortierellales</taxon>
        <taxon>Mortierellaceae</taxon>
        <taxon>Linnemannia</taxon>
    </lineage>
</organism>
<name>A0AAD4DLE2_9FUNG</name>
<feature type="region of interest" description="Disordered" evidence="2">
    <location>
        <begin position="1"/>
        <end position="38"/>
    </location>
</feature>
<dbReference type="InterPro" id="IPR010400">
    <property type="entry name" value="PITH_dom"/>
</dbReference>
<keyword evidence="5" id="KW-1185">Reference proteome</keyword>
<dbReference type="EMBL" id="JAAAIL010000029">
    <property type="protein sequence ID" value="KAG0281179.1"/>
    <property type="molecule type" value="Genomic_DNA"/>
</dbReference>
<dbReference type="InterPro" id="IPR045099">
    <property type="entry name" value="PITH1-like"/>
</dbReference>
<dbReference type="SUPFAM" id="SSF49785">
    <property type="entry name" value="Galactose-binding domain-like"/>
    <property type="match status" value="1"/>
</dbReference>
<protein>
    <recommendedName>
        <fullName evidence="3">PITH domain-containing protein</fullName>
    </recommendedName>
</protein>
<evidence type="ECO:0000256" key="1">
    <source>
        <dbReference type="ARBA" id="ARBA00025788"/>
    </source>
</evidence>
<sequence length="226" mass="25527">MSHHCHDEAHAHGHGHSHGHGHGHHDHDHDHDESPDSGLVHESLYQRIDHDNVTCLNEAVPDSGRSVLKPWHEKMDDTKFVESDADEQLILRIPFTGLVKLKSITLRNDSGETAPRKMKAFINKDDLDFDNAESTVPTQEWDLVEDTYGQVAEYSTRVAKFSSIRSLTLFFSENFGGDTTKISFIGLKGEFSELKRDPIITIYELQANPADHKVPGIKDALRPEFE</sequence>
<dbReference type="PANTHER" id="PTHR12175">
    <property type="entry name" value="AD039 HT014 THIOREDOXIN FAMILY TRP26"/>
    <property type="match status" value="1"/>
</dbReference>
<dbReference type="InterPro" id="IPR008979">
    <property type="entry name" value="Galactose-bd-like_sf"/>
</dbReference>
<dbReference type="GO" id="GO:0005737">
    <property type="term" value="C:cytoplasm"/>
    <property type="evidence" value="ECO:0007669"/>
    <property type="project" value="UniProtKB-ARBA"/>
</dbReference>
<comment type="caution">
    <text evidence="4">The sequence shown here is derived from an EMBL/GenBank/DDBJ whole genome shotgun (WGS) entry which is preliminary data.</text>
</comment>
<dbReference type="Proteomes" id="UP001194580">
    <property type="component" value="Unassembled WGS sequence"/>
</dbReference>